<dbReference type="Proteomes" id="UP000326852">
    <property type="component" value="Unassembled WGS sequence"/>
</dbReference>
<feature type="binding site" evidence="3">
    <location>
        <position position="56"/>
    </location>
    <ligand>
        <name>Mg(2+)</name>
        <dbReference type="ChEBI" id="CHEBI:18420"/>
        <label>1</label>
    </ligand>
</feature>
<evidence type="ECO:0000313" key="4">
    <source>
        <dbReference type="EMBL" id="KAD3515001.1"/>
    </source>
</evidence>
<comment type="cofactor">
    <cofactor evidence="3">
        <name>Mg(2+)</name>
        <dbReference type="ChEBI" id="CHEBI:18420"/>
    </cofactor>
    <text evidence="3">Binds 2 magnesium ions per subunit.</text>
</comment>
<gene>
    <name evidence="4" type="ORF">GD627_11870</name>
</gene>
<feature type="binding site" evidence="3">
    <location>
        <position position="277"/>
    </location>
    <ligand>
        <name>Mg(2+)</name>
        <dbReference type="ChEBI" id="CHEBI:18420"/>
        <label>1</label>
    </ligand>
</feature>
<dbReference type="Gene3D" id="3.90.190.10">
    <property type="entry name" value="Protein tyrosine phosphatase superfamily"/>
    <property type="match status" value="1"/>
</dbReference>
<evidence type="ECO:0000256" key="3">
    <source>
        <dbReference type="PIRSR" id="PIRSR605502-1"/>
    </source>
</evidence>
<dbReference type="GO" id="GO:0046872">
    <property type="term" value="F:metal ion binding"/>
    <property type="evidence" value="ECO:0007669"/>
    <property type="project" value="UniProtKB-KW"/>
</dbReference>
<name>A0A5N6MF10_9MICC</name>
<sequence>MNLNSAQNDRAAGVLVALAAGDALGAGYEFGGPLPDGAEVSMLGGGPFGFDPAEWTDDTSMAIPIAEALLDAGPTPAALDAVVRAWTAWAAEAKDVGAQTSNVIHAARHAAAAAGRSDATAEDFTRAAQVFHDRAGRSGGNGSLMRTAPLALAYLDREPAELMAQAGALSALTHVEADAREACGLWCVAISEAVLTGQLDIRTGLPLLPPDRAALWLERIEVAEASRPRDFTKNGWVVEALQGAWSAISTTRAGSNGPDHLRAALEEAVRGGNDTDTVAAIAGSLLGAAYGFSAVPFEWRRNLHGWPGLRSRDLMTLGVELAGGNGRQAHKWPRTAHFDYSGWSRTDVLVQHPDDDGVWLGGVGALGRAEELGIDAVVSLCRLGTDDVSGMMPENQATFWLVDSASPESNSHTAFVLREAAAAVERFRAEGKTVLLHCVRAESRTPTVAALYGARAAGLTPLESLEHVRRALPNAHPNPAFREVLAAEAATAGSTEGR</sequence>
<protein>
    <submittedName>
        <fullName evidence="4">ADP-ribosylglycohydrolase family protein</fullName>
    </submittedName>
</protein>
<accession>A0A5N6MF10</accession>
<feature type="binding site" evidence="3">
    <location>
        <position position="274"/>
    </location>
    <ligand>
        <name>Mg(2+)</name>
        <dbReference type="ChEBI" id="CHEBI:18420"/>
        <label>1</label>
    </ligand>
</feature>
<feature type="binding site" evidence="3">
    <location>
        <position position="276"/>
    </location>
    <ligand>
        <name>Mg(2+)</name>
        <dbReference type="ChEBI" id="CHEBI:18420"/>
        <label>1</label>
    </ligand>
</feature>
<dbReference type="PANTHER" id="PTHR16222">
    <property type="entry name" value="ADP-RIBOSYLGLYCOHYDROLASE"/>
    <property type="match status" value="1"/>
</dbReference>
<evidence type="ECO:0000256" key="1">
    <source>
        <dbReference type="ARBA" id="ARBA00010702"/>
    </source>
</evidence>
<dbReference type="Pfam" id="PF03747">
    <property type="entry name" value="ADP_ribosyl_GH"/>
    <property type="match status" value="1"/>
</dbReference>
<dbReference type="SUPFAM" id="SSF52799">
    <property type="entry name" value="(Phosphotyrosine protein) phosphatases II"/>
    <property type="match status" value="1"/>
</dbReference>
<organism evidence="4 5">
    <name type="scientific">Arthrobacter yangruifuii</name>
    <dbReference type="NCBI Taxonomy" id="2606616"/>
    <lineage>
        <taxon>Bacteria</taxon>
        <taxon>Bacillati</taxon>
        <taxon>Actinomycetota</taxon>
        <taxon>Actinomycetes</taxon>
        <taxon>Micrococcales</taxon>
        <taxon>Micrococcaceae</taxon>
        <taxon>Arthrobacter</taxon>
    </lineage>
</organism>
<comment type="similarity">
    <text evidence="1">Belongs to the ADP-ribosylglycohydrolase family.</text>
</comment>
<keyword evidence="3" id="KW-0460">Magnesium</keyword>
<dbReference type="InterPro" id="IPR029021">
    <property type="entry name" value="Prot-tyrosine_phosphatase-like"/>
</dbReference>
<dbReference type="PANTHER" id="PTHR16222:SF24">
    <property type="entry name" value="ADP-RIBOSYLHYDROLASE ARH3"/>
    <property type="match status" value="1"/>
</dbReference>
<comment type="caution">
    <text evidence="4">The sequence shown here is derived from an EMBL/GenBank/DDBJ whole genome shotgun (WGS) entry which is preliminary data.</text>
</comment>
<feature type="binding site" evidence="3">
    <location>
        <position position="57"/>
    </location>
    <ligand>
        <name>Mg(2+)</name>
        <dbReference type="ChEBI" id="CHEBI:18420"/>
        <label>1</label>
    </ligand>
</feature>
<evidence type="ECO:0000313" key="5">
    <source>
        <dbReference type="Proteomes" id="UP000326852"/>
    </source>
</evidence>
<evidence type="ECO:0000256" key="2">
    <source>
        <dbReference type="ARBA" id="ARBA00022801"/>
    </source>
</evidence>
<feature type="binding site" evidence="3">
    <location>
        <position position="58"/>
    </location>
    <ligand>
        <name>Mg(2+)</name>
        <dbReference type="ChEBI" id="CHEBI:18420"/>
        <label>1</label>
    </ligand>
</feature>
<keyword evidence="2 4" id="KW-0378">Hydrolase</keyword>
<dbReference type="AlphaFoldDB" id="A0A5N6MF10"/>
<keyword evidence="3" id="KW-0479">Metal-binding</keyword>
<keyword evidence="5" id="KW-1185">Reference proteome</keyword>
<reference evidence="4 5" key="1">
    <citation type="submission" date="2019-08" db="EMBL/GenBank/DDBJ databases">
        <title>Arthrobacter sp. nov., isolated from plateau pika and Tibetan wild ass.</title>
        <authorList>
            <person name="Ge Y."/>
        </authorList>
    </citation>
    <scope>NUCLEOTIDE SEQUENCE [LARGE SCALE GENOMIC DNA]</scope>
    <source>
        <strain evidence="4 5">785</strain>
    </source>
</reference>
<dbReference type="InterPro" id="IPR036705">
    <property type="entry name" value="Ribosyl_crysJ1_sf"/>
</dbReference>
<dbReference type="RefSeq" id="WP_152272677.1">
    <property type="nucleotide sequence ID" value="NZ_VTFX01000005.1"/>
</dbReference>
<dbReference type="InterPro" id="IPR005502">
    <property type="entry name" value="Ribosyl_crysJ1"/>
</dbReference>
<proteinExistence type="inferred from homology"/>
<dbReference type="CDD" id="cd14498">
    <property type="entry name" value="DSP"/>
    <property type="match status" value="1"/>
</dbReference>
<dbReference type="InterPro" id="IPR050792">
    <property type="entry name" value="ADP-ribosylglycohydrolase"/>
</dbReference>
<dbReference type="EMBL" id="VTFX01000005">
    <property type="protein sequence ID" value="KAD3515001.1"/>
    <property type="molecule type" value="Genomic_DNA"/>
</dbReference>
<dbReference type="GO" id="GO:0016787">
    <property type="term" value="F:hydrolase activity"/>
    <property type="evidence" value="ECO:0007669"/>
    <property type="project" value="UniProtKB-KW"/>
</dbReference>
<dbReference type="SUPFAM" id="SSF101478">
    <property type="entry name" value="ADP-ribosylglycohydrolase"/>
    <property type="match status" value="1"/>
</dbReference>
<dbReference type="Gene3D" id="1.10.4080.10">
    <property type="entry name" value="ADP-ribosylation/Crystallin J1"/>
    <property type="match status" value="1"/>
</dbReference>